<dbReference type="RefSeq" id="WP_111500183.1">
    <property type="nucleotide sequence ID" value="NZ_QKYN01000032.1"/>
</dbReference>
<evidence type="ECO:0000313" key="4">
    <source>
        <dbReference type="Proteomes" id="UP000248889"/>
    </source>
</evidence>
<sequence>MNEPPIADGLRELAELAGPHQVDLHHLGDRIRRRRRTHRVVATSAVVALVACCWLLPGLLSGGGSTAVPAAPPSPAATSSPGPHEPRTQQPPLPTPGRLDAEALQVAAVFQRVVASGKLTVMGGQGLHDKGSATPLGSGLFEPGAWGLYDDGHGLSSVWADLSRWNHPDTTKPPFTCAVVQGTPKPDDCRTVRLPDGGVFNLTKLNAKPGMWNAMWTATYAAPDGARVVIQEENAPGDKGYTPTRAEPPFDAARLQQMVTSPLWDPQLTAIPAVGGQSNDVNTPFGPDGIGAIFYRLIPSGFAISGATGADNPTMGNTMVLTDSQGKGSVYGWEVIGGANTPAGLSAFLKDYPNATRLPDGSWLGSKQTPGQGGAGTAQYWVAVQRGNTRIVVVALNSVGLTGARSRPTPVLTIDQLTAIAESPTWGSGG</sequence>
<comment type="caution">
    <text evidence="3">The sequence shown here is derived from an EMBL/GenBank/DDBJ whole genome shotgun (WGS) entry which is preliminary data.</text>
</comment>
<dbReference type="AlphaFoldDB" id="A0A2X0J7B4"/>
<reference evidence="3 4" key="1">
    <citation type="submission" date="2018-06" db="EMBL/GenBank/DDBJ databases">
        <title>Streptacidiphilus pinicola sp. nov., isolated from pine grove soil.</title>
        <authorList>
            <person name="Roh S.G."/>
            <person name="Park S."/>
            <person name="Kim M.-K."/>
            <person name="Yun B.-R."/>
            <person name="Park J."/>
            <person name="Kim M.J."/>
            <person name="Kim Y.S."/>
            <person name="Kim S.B."/>
        </authorList>
    </citation>
    <scope>NUCLEOTIDE SEQUENCE [LARGE SCALE GENOMIC DNA]</scope>
    <source>
        <strain evidence="3 4">MMS16-CNU450</strain>
    </source>
</reference>
<dbReference type="Proteomes" id="UP000248889">
    <property type="component" value="Unassembled WGS sequence"/>
</dbReference>
<keyword evidence="2" id="KW-0472">Membrane</keyword>
<keyword evidence="2" id="KW-0812">Transmembrane</keyword>
<evidence type="ECO:0000256" key="1">
    <source>
        <dbReference type="SAM" id="MobiDB-lite"/>
    </source>
</evidence>
<dbReference type="OrthoDB" id="3849385at2"/>
<feature type="transmembrane region" description="Helical" evidence="2">
    <location>
        <begin position="40"/>
        <end position="60"/>
    </location>
</feature>
<feature type="region of interest" description="Disordered" evidence="1">
    <location>
        <begin position="65"/>
        <end position="98"/>
    </location>
</feature>
<organism evidence="3 4">
    <name type="scientific">Streptacidiphilus pinicola</name>
    <dbReference type="NCBI Taxonomy" id="2219663"/>
    <lineage>
        <taxon>Bacteria</taxon>
        <taxon>Bacillati</taxon>
        <taxon>Actinomycetota</taxon>
        <taxon>Actinomycetes</taxon>
        <taxon>Kitasatosporales</taxon>
        <taxon>Streptomycetaceae</taxon>
        <taxon>Streptacidiphilus</taxon>
    </lineage>
</organism>
<accession>A0A2X0J7B4</accession>
<protein>
    <submittedName>
        <fullName evidence="3">Uncharacterized protein</fullName>
    </submittedName>
</protein>
<name>A0A2X0J7B4_9ACTN</name>
<dbReference type="EMBL" id="QKYN01000032">
    <property type="protein sequence ID" value="RAG86146.1"/>
    <property type="molecule type" value="Genomic_DNA"/>
</dbReference>
<keyword evidence="2" id="KW-1133">Transmembrane helix</keyword>
<keyword evidence="4" id="KW-1185">Reference proteome</keyword>
<gene>
    <name evidence="3" type="ORF">DN069_08185</name>
</gene>
<evidence type="ECO:0000313" key="3">
    <source>
        <dbReference type="EMBL" id="RAG86146.1"/>
    </source>
</evidence>
<proteinExistence type="predicted"/>
<evidence type="ECO:0000256" key="2">
    <source>
        <dbReference type="SAM" id="Phobius"/>
    </source>
</evidence>